<dbReference type="Pfam" id="PF13561">
    <property type="entry name" value="adh_short_C2"/>
    <property type="match status" value="1"/>
</dbReference>
<dbReference type="FunFam" id="3.40.50.720:FF:000084">
    <property type="entry name" value="Short-chain dehydrogenase reductase"/>
    <property type="match status" value="1"/>
</dbReference>
<dbReference type="Gene3D" id="3.40.50.720">
    <property type="entry name" value="NAD(P)-binding Rossmann-like Domain"/>
    <property type="match status" value="1"/>
</dbReference>
<dbReference type="InterPro" id="IPR020904">
    <property type="entry name" value="Sc_DH/Rdtase_CS"/>
</dbReference>
<dbReference type="AlphaFoldDB" id="A0A381QEZ7"/>
<keyword evidence="2" id="KW-0560">Oxidoreductase</keyword>
<dbReference type="InterPro" id="IPR036291">
    <property type="entry name" value="NAD(P)-bd_dom_sf"/>
</dbReference>
<dbReference type="PANTHER" id="PTHR43180">
    <property type="entry name" value="3-OXOACYL-(ACYL-CARRIER-PROTEIN) REDUCTASE (AFU_ORTHOLOGUE AFUA_6G11210)"/>
    <property type="match status" value="1"/>
</dbReference>
<dbReference type="EMBL" id="UINC01001317">
    <property type="protein sequence ID" value="SUZ77464.1"/>
    <property type="molecule type" value="Genomic_DNA"/>
</dbReference>
<proteinExistence type="inferred from homology"/>
<evidence type="ECO:0000313" key="3">
    <source>
        <dbReference type="EMBL" id="SUZ77464.1"/>
    </source>
</evidence>
<dbReference type="PANTHER" id="PTHR43180:SF66">
    <property type="entry name" value="SHORT-CHAIN DEHYDROGENASE_REDUCTASE FAMILY PROTEIN"/>
    <property type="match status" value="1"/>
</dbReference>
<dbReference type="PRINTS" id="PR00081">
    <property type="entry name" value="GDHRDH"/>
</dbReference>
<gene>
    <name evidence="3" type="ORF">METZ01_LOCUS30318</name>
</gene>
<dbReference type="PROSITE" id="PS00061">
    <property type="entry name" value="ADH_SHORT"/>
    <property type="match status" value="1"/>
</dbReference>
<dbReference type="PRINTS" id="PR00080">
    <property type="entry name" value="SDRFAMILY"/>
</dbReference>
<reference evidence="3" key="1">
    <citation type="submission" date="2018-05" db="EMBL/GenBank/DDBJ databases">
        <authorList>
            <person name="Lanie J.A."/>
            <person name="Ng W.-L."/>
            <person name="Kazmierczak K.M."/>
            <person name="Andrzejewski T.M."/>
            <person name="Davidsen T.M."/>
            <person name="Wayne K.J."/>
            <person name="Tettelin H."/>
            <person name="Glass J.I."/>
            <person name="Rusch D."/>
            <person name="Podicherti R."/>
            <person name="Tsui H.-C.T."/>
            <person name="Winkler M.E."/>
        </authorList>
    </citation>
    <scope>NUCLEOTIDE SEQUENCE</scope>
</reference>
<dbReference type="InterPro" id="IPR002347">
    <property type="entry name" value="SDR_fam"/>
</dbReference>
<accession>A0A381QEZ7</accession>
<evidence type="ECO:0008006" key="4">
    <source>
        <dbReference type="Google" id="ProtNLM"/>
    </source>
</evidence>
<evidence type="ECO:0000256" key="1">
    <source>
        <dbReference type="ARBA" id="ARBA00006484"/>
    </source>
</evidence>
<evidence type="ECO:0000256" key="2">
    <source>
        <dbReference type="ARBA" id="ARBA00023002"/>
    </source>
</evidence>
<dbReference type="GO" id="GO:0016491">
    <property type="term" value="F:oxidoreductase activity"/>
    <property type="evidence" value="ECO:0007669"/>
    <property type="project" value="UniProtKB-KW"/>
</dbReference>
<name>A0A381QEZ7_9ZZZZ</name>
<organism evidence="3">
    <name type="scientific">marine metagenome</name>
    <dbReference type="NCBI Taxonomy" id="408172"/>
    <lineage>
        <taxon>unclassified sequences</taxon>
        <taxon>metagenomes</taxon>
        <taxon>ecological metagenomes</taxon>
    </lineage>
</organism>
<dbReference type="SUPFAM" id="SSF51735">
    <property type="entry name" value="NAD(P)-binding Rossmann-fold domains"/>
    <property type="match status" value="1"/>
</dbReference>
<sequence>MKNMANRLEGKVALITGGASGFGKKTAEMFKAEGAVVYISDINQQGGEIVAKEFGLNFLHHDVTNTADWEKVLDHIKDAEGQLNILVNNAGIGFMADIEATTIEEWELVHKVDLDSVFYGCKYAIPLMRDSGNGSIVNVSSIAGIVAGHNFAAYNSAKAAVRHLSKSVALHCARTTNLVRCNSIHPVFAKTDMMKSFFANPSDELVEKIERQIPARSLADVEDVANAILFLASDESKLITGSELVIDGGLSAQ</sequence>
<comment type="similarity">
    <text evidence="1">Belongs to the short-chain dehydrogenases/reductases (SDR) family.</text>
</comment>
<protein>
    <recommendedName>
        <fullName evidence="4">3-beta hydroxysteroid dehydrogenase</fullName>
    </recommendedName>
</protein>